<feature type="compositionally biased region" description="Gly residues" evidence="2">
    <location>
        <begin position="82"/>
        <end position="92"/>
    </location>
</feature>
<feature type="region of interest" description="Disordered" evidence="2">
    <location>
        <begin position="133"/>
        <end position="159"/>
    </location>
</feature>
<evidence type="ECO:0000256" key="2">
    <source>
        <dbReference type="SAM" id="MobiDB-lite"/>
    </source>
</evidence>
<feature type="coiled-coil region" evidence="1">
    <location>
        <begin position="432"/>
        <end position="505"/>
    </location>
</feature>
<dbReference type="PANTHER" id="PTHR16275">
    <property type="entry name" value="COILED-COIL DOMAIN-CONTAINING PROTEIN 40"/>
    <property type="match status" value="1"/>
</dbReference>
<feature type="compositionally biased region" description="Low complexity" evidence="2">
    <location>
        <begin position="143"/>
        <end position="152"/>
    </location>
</feature>
<dbReference type="InterPro" id="IPR037386">
    <property type="entry name" value="CCDC40"/>
</dbReference>
<dbReference type="eggNOG" id="ENOG502QQ91">
    <property type="taxonomic scope" value="Eukaryota"/>
</dbReference>
<keyword evidence="1" id="KW-0175">Coiled coil</keyword>
<sequence>MSRNIDQVYVWGYIHCYVSGQPSFPWRPVNNKSLGHEGRRSVYGHLQLGTELARSPAGRRNFSDGRMRDLIVKINTDPAVGASGGGGDGGSGLAAANQQTTNRRNRSPMVDNGAIRAGTGDGLSLTVRSLREDDGLSTDDGSDSGTAGTPTSQTAGYWPDLEVLDPDHPILERFQANLTQLLDEEDQQLTLKILEAEEKRKCVLRERKKISAGLDEMKRLNERSRVTLRKEKEALDVEKAKRLEVERDVLPEKKQQFESLERLLGDVESADGLLEKDLESGRKKLATIRQRLEEQQRQLAQARGQLDQGHRQRDSNQAHKLLQDVVINQLLSDVEAAEWKRNQMENVLLDEEQLTAGLRDAIRGAHAQVAAINTEKIRLNQSWQSSLLALQKNNEALAAVHQSIRNEEARRDEINRCWAIGEKETTELASKRTNVQFELGRLERKITNLETQCQTREAQKSSDEQRNRHLESIIRSREEELQTLIREAELLAKSESDALDRLQAQRCKNKTLEAAILDQVYRSVACDQEAQAIYRHIRQMEEASTELDFEIAKAESRNGRALLERDDLEKELQEKTKELEEKQGQVAARDGQIKRLEAELSEQQKLLERKEMHWAKHKVTLDELRATLEENQARTEEERVVRALQEQLDQVRQTTDSLQRQWSEAEQQLLQVAMTRDIQAVEEEKLREEIAVWDEKKKRLLREVAGLKQTQLQCKRSIHGWREYLQQLDARLAQQSANKESLERHNQHFQRQWQLHLEEPERKVHRVREEILQLRAQKSNLEISLCDLNKVIVLWTGKLADIREAQSYYQAERSDAGSLALLQAEKHRLQVQEVQLRKDQELLNHQLQKAVLGRSVLNTKADIRTGVGHKTRIVKEPVDSNAWHKILSKEIAKRRKEVLKLKQSITERKAVNAELTAQRDSLRDSLEMDRNRLEQLDHDIAEAVVTKRRAISTLVGHQKWWRFYDQLKYGTYRRKHGADSLAEAESRARQKLIQLTKVADKLACEYPHLEAQLNEIRDSLN</sequence>
<accession>E9FWE7</accession>
<gene>
    <name evidence="3" type="ORF">DAPPUDRAFT_95934</name>
</gene>
<dbReference type="HOGENOM" id="CLU_008826_1_0_1"/>
<evidence type="ECO:0008006" key="5">
    <source>
        <dbReference type="Google" id="ProtNLM"/>
    </source>
</evidence>
<feature type="coiled-coil region" evidence="1">
    <location>
        <begin position="214"/>
        <end position="248"/>
    </location>
</feature>
<feature type="coiled-coil region" evidence="1">
    <location>
        <begin position="912"/>
        <end position="939"/>
    </location>
</feature>
<dbReference type="EMBL" id="GL732526">
    <property type="protein sequence ID" value="EFX87877.1"/>
    <property type="molecule type" value="Genomic_DNA"/>
</dbReference>
<evidence type="ECO:0000313" key="3">
    <source>
        <dbReference type="EMBL" id="EFX87877.1"/>
    </source>
</evidence>
<dbReference type="KEGG" id="dpx:DAPPUDRAFT_95934"/>
<dbReference type="OrthoDB" id="188741at2759"/>
<dbReference type="PANTHER" id="PTHR16275:SF8">
    <property type="entry name" value="COILED-COIL DOMAIN-CONTAINING PROTEIN 40"/>
    <property type="match status" value="1"/>
</dbReference>
<dbReference type="STRING" id="6669.E9FWE7"/>
<dbReference type="InParanoid" id="E9FWE7"/>
<reference evidence="3 4" key="1">
    <citation type="journal article" date="2011" name="Science">
        <title>The ecoresponsive genome of Daphnia pulex.</title>
        <authorList>
            <person name="Colbourne J.K."/>
            <person name="Pfrender M.E."/>
            <person name="Gilbert D."/>
            <person name="Thomas W.K."/>
            <person name="Tucker A."/>
            <person name="Oakley T.H."/>
            <person name="Tokishita S."/>
            <person name="Aerts A."/>
            <person name="Arnold G.J."/>
            <person name="Basu M.K."/>
            <person name="Bauer D.J."/>
            <person name="Caceres C.E."/>
            <person name="Carmel L."/>
            <person name="Casola C."/>
            <person name="Choi J.H."/>
            <person name="Detter J.C."/>
            <person name="Dong Q."/>
            <person name="Dusheyko S."/>
            <person name="Eads B.D."/>
            <person name="Frohlich T."/>
            <person name="Geiler-Samerotte K.A."/>
            <person name="Gerlach D."/>
            <person name="Hatcher P."/>
            <person name="Jogdeo S."/>
            <person name="Krijgsveld J."/>
            <person name="Kriventseva E.V."/>
            <person name="Kultz D."/>
            <person name="Laforsch C."/>
            <person name="Lindquist E."/>
            <person name="Lopez J."/>
            <person name="Manak J.R."/>
            <person name="Muller J."/>
            <person name="Pangilinan J."/>
            <person name="Patwardhan R.P."/>
            <person name="Pitluck S."/>
            <person name="Pritham E.J."/>
            <person name="Rechtsteiner A."/>
            <person name="Rho M."/>
            <person name="Rogozin I.B."/>
            <person name="Sakarya O."/>
            <person name="Salamov A."/>
            <person name="Schaack S."/>
            <person name="Shapiro H."/>
            <person name="Shiga Y."/>
            <person name="Skalitzky C."/>
            <person name="Smith Z."/>
            <person name="Souvorov A."/>
            <person name="Sung W."/>
            <person name="Tang Z."/>
            <person name="Tsuchiya D."/>
            <person name="Tu H."/>
            <person name="Vos H."/>
            <person name="Wang M."/>
            <person name="Wolf Y.I."/>
            <person name="Yamagata H."/>
            <person name="Yamada T."/>
            <person name="Ye Y."/>
            <person name="Shaw J.R."/>
            <person name="Andrews J."/>
            <person name="Crease T.J."/>
            <person name="Tang H."/>
            <person name="Lucas S.M."/>
            <person name="Robertson H.M."/>
            <person name="Bork P."/>
            <person name="Koonin E.V."/>
            <person name="Zdobnov E.M."/>
            <person name="Grigoriev I.V."/>
            <person name="Lynch M."/>
            <person name="Boore J.L."/>
        </authorList>
    </citation>
    <scope>NUCLEOTIDE SEQUENCE [LARGE SCALE GENOMIC DNA]</scope>
</reference>
<dbReference type="GO" id="GO:0005737">
    <property type="term" value="C:cytoplasm"/>
    <property type="evidence" value="ECO:0000318"/>
    <property type="project" value="GO_Central"/>
</dbReference>
<organism evidence="3 4">
    <name type="scientific">Daphnia pulex</name>
    <name type="common">Water flea</name>
    <dbReference type="NCBI Taxonomy" id="6669"/>
    <lineage>
        <taxon>Eukaryota</taxon>
        <taxon>Metazoa</taxon>
        <taxon>Ecdysozoa</taxon>
        <taxon>Arthropoda</taxon>
        <taxon>Crustacea</taxon>
        <taxon>Branchiopoda</taxon>
        <taxon>Diplostraca</taxon>
        <taxon>Cladocera</taxon>
        <taxon>Anomopoda</taxon>
        <taxon>Daphniidae</taxon>
        <taxon>Daphnia</taxon>
    </lineage>
</organism>
<feature type="coiled-coil region" evidence="1">
    <location>
        <begin position="278"/>
        <end position="347"/>
    </location>
</feature>
<dbReference type="PhylomeDB" id="E9FWE7"/>
<keyword evidence="4" id="KW-1185">Reference proteome</keyword>
<evidence type="ECO:0000313" key="4">
    <source>
        <dbReference type="Proteomes" id="UP000000305"/>
    </source>
</evidence>
<feature type="coiled-coil region" evidence="1">
    <location>
        <begin position="537"/>
        <end position="784"/>
    </location>
</feature>
<evidence type="ECO:0000256" key="1">
    <source>
        <dbReference type="SAM" id="Coils"/>
    </source>
</evidence>
<dbReference type="GO" id="GO:0035082">
    <property type="term" value="P:axoneme assembly"/>
    <property type="evidence" value="ECO:0007669"/>
    <property type="project" value="InterPro"/>
</dbReference>
<protein>
    <recommendedName>
        <fullName evidence="5">Coiled-coil domain-containing protein</fullName>
    </recommendedName>
</protein>
<dbReference type="Proteomes" id="UP000000305">
    <property type="component" value="Unassembled WGS sequence"/>
</dbReference>
<dbReference type="AlphaFoldDB" id="E9FWE7"/>
<name>E9FWE7_DAPPU</name>
<dbReference type="FunCoup" id="E9FWE7">
    <property type="interactions" value="71"/>
</dbReference>
<proteinExistence type="predicted"/>
<feature type="region of interest" description="Disordered" evidence="2">
    <location>
        <begin position="81"/>
        <end position="118"/>
    </location>
</feature>